<evidence type="ECO:0000313" key="1">
    <source>
        <dbReference type="EMBL" id="CAB4889681.1"/>
    </source>
</evidence>
<sequence length="47" mass="4888">MPRLRPANAANATGVYGGRKVVVPRFSTGLSSSSATMPEDTTPEVLP</sequence>
<dbReference type="EMBL" id="CAFBLX010000107">
    <property type="protein sequence ID" value="CAB4889681.1"/>
    <property type="molecule type" value="Genomic_DNA"/>
</dbReference>
<dbReference type="AlphaFoldDB" id="A0A6J7F4E1"/>
<organism evidence="1">
    <name type="scientific">freshwater metagenome</name>
    <dbReference type="NCBI Taxonomy" id="449393"/>
    <lineage>
        <taxon>unclassified sequences</taxon>
        <taxon>metagenomes</taxon>
        <taxon>ecological metagenomes</taxon>
    </lineage>
</organism>
<protein>
    <submittedName>
        <fullName evidence="1">Unannotated protein</fullName>
    </submittedName>
</protein>
<gene>
    <name evidence="1" type="ORF">UFOPK3472_01768</name>
</gene>
<name>A0A6J7F4E1_9ZZZZ</name>
<accession>A0A6J7F4E1</accession>
<proteinExistence type="predicted"/>
<reference evidence="1" key="1">
    <citation type="submission" date="2020-05" db="EMBL/GenBank/DDBJ databases">
        <authorList>
            <person name="Chiriac C."/>
            <person name="Salcher M."/>
            <person name="Ghai R."/>
            <person name="Kavagutti S V."/>
        </authorList>
    </citation>
    <scope>NUCLEOTIDE SEQUENCE</scope>
</reference>